<comment type="caution">
    <text evidence="1">The sequence shown here is derived from an EMBL/GenBank/DDBJ whole genome shotgun (WGS) entry which is preliminary data.</text>
</comment>
<evidence type="ECO:0000313" key="1">
    <source>
        <dbReference type="EMBL" id="KAJ1672655.1"/>
    </source>
</evidence>
<sequence length="124" mass="14469">MVFVYQWNDERQNLTQIPTDVIKFDEGTVVRDIEWDGEHKLWAVTEESGVKVYRSDYDDEWVEDKQVVENIGKLELPQVDTVERAKSVFEWGRKIIKRKREGDDDGDDDDDDDDDGEGGENGQE</sequence>
<evidence type="ECO:0000313" key="2">
    <source>
        <dbReference type="Proteomes" id="UP001145114"/>
    </source>
</evidence>
<accession>A0ACC1HBB9</accession>
<dbReference type="EMBL" id="JAMZIH010008035">
    <property type="protein sequence ID" value="KAJ1672655.1"/>
    <property type="molecule type" value="Genomic_DNA"/>
</dbReference>
<organism evidence="1 2">
    <name type="scientific">Spiromyces aspiralis</name>
    <dbReference type="NCBI Taxonomy" id="68401"/>
    <lineage>
        <taxon>Eukaryota</taxon>
        <taxon>Fungi</taxon>
        <taxon>Fungi incertae sedis</taxon>
        <taxon>Zoopagomycota</taxon>
        <taxon>Kickxellomycotina</taxon>
        <taxon>Kickxellomycetes</taxon>
        <taxon>Kickxellales</taxon>
        <taxon>Kickxellaceae</taxon>
        <taxon>Spiromyces</taxon>
    </lineage>
</organism>
<gene>
    <name evidence="1" type="ORF">EV182_006759</name>
</gene>
<proteinExistence type="predicted"/>
<dbReference type="Proteomes" id="UP001145114">
    <property type="component" value="Unassembled WGS sequence"/>
</dbReference>
<reference evidence="1" key="1">
    <citation type="submission" date="2022-06" db="EMBL/GenBank/DDBJ databases">
        <title>Phylogenomic reconstructions and comparative analyses of Kickxellomycotina fungi.</title>
        <authorList>
            <person name="Reynolds N.K."/>
            <person name="Stajich J.E."/>
            <person name="Barry K."/>
            <person name="Grigoriev I.V."/>
            <person name="Crous P."/>
            <person name="Smith M.E."/>
        </authorList>
    </citation>
    <scope>NUCLEOTIDE SEQUENCE</scope>
    <source>
        <strain evidence="1">RSA 2271</strain>
    </source>
</reference>
<keyword evidence="2" id="KW-1185">Reference proteome</keyword>
<name>A0ACC1HBB9_9FUNG</name>
<protein>
    <submittedName>
        <fullName evidence="1">Uncharacterized protein</fullName>
    </submittedName>
</protein>